<proteinExistence type="predicted"/>
<dbReference type="AlphaFoldDB" id="A0A2N9LPQ5"/>
<evidence type="ECO:0008006" key="4">
    <source>
        <dbReference type="Google" id="ProtNLM"/>
    </source>
</evidence>
<reference evidence="3" key="1">
    <citation type="submission" date="2018-02" db="EMBL/GenBank/DDBJ databases">
        <authorList>
            <person name="Hausmann B."/>
        </authorList>
    </citation>
    <scope>NUCLEOTIDE SEQUENCE [LARGE SCALE GENOMIC DNA]</scope>
    <source>
        <strain evidence="3">Peat soil MAG SbA5</strain>
    </source>
</reference>
<evidence type="ECO:0000256" key="1">
    <source>
        <dbReference type="SAM" id="SignalP"/>
    </source>
</evidence>
<feature type="chain" id="PRO_5014712029" description="Lipoprotein" evidence="1">
    <location>
        <begin position="24"/>
        <end position="156"/>
    </location>
</feature>
<accession>A0A2N9LPQ5</accession>
<dbReference type="Proteomes" id="UP000239735">
    <property type="component" value="Unassembled WGS sequence"/>
</dbReference>
<evidence type="ECO:0000313" key="3">
    <source>
        <dbReference type="Proteomes" id="UP000239735"/>
    </source>
</evidence>
<protein>
    <recommendedName>
        <fullName evidence="4">Lipoprotein</fullName>
    </recommendedName>
</protein>
<gene>
    <name evidence="2" type="ORF">SBA5_490007</name>
</gene>
<dbReference type="EMBL" id="OKRB01000107">
    <property type="protein sequence ID" value="SPE25216.1"/>
    <property type="molecule type" value="Genomic_DNA"/>
</dbReference>
<keyword evidence="1" id="KW-0732">Signal</keyword>
<dbReference type="PROSITE" id="PS51257">
    <property type="entry name" value="PROKAR_LIPOPROTEIN"/>
    <property type="match status" value="1"/>
</dbReference>
<name>A0A2N9LPQ5_9BACT</name>
<evidence type="ECO:0000313" key="2">
    <source>
        <dbReference type="EMBL" id="SPE25216.1"/>
    </source>
</evidence>
<organism evidence="2 3">
    <name type="scientific">Candidatus Sulfuritelmatomonas gaucii</name>
    <dbReference type="NCBI Taxonomy" id="2043161"/>
    <lineage>
        <taxon>Bacteria</taxon>
        <taxon>Pseudomonadati</taxon>
        <taxon>Acidobacteriota</taxon>
        <taxon>Terriglobia</taxon>
        <taxon>Terriglobales</taxon>
        <taxon>Acidobacteriaceae</taxon>
        <taxon>Candidatus Sulfuritelmatomonas</taxon>
    </lineage>
</organism>
<sequence>MRLKKLLAACALLAGIACGAAQAAAQEDQGYWRAASSNANAITGDLALGGSKLTIDYFTFPLASIRRLKPVEVSSVFDADVNAGIEGMLYRLQVAPDKRFLHKNTLCGDVETQWMVTYVTGRTLQVAFFSGDDQPVFTFDAIQHSSAVCGTFTYSR</sequence>
<feature type="signal peptide" evidence="1">
    <location>
        <begin position="1"/>
        <end position="23"/>
    </location>
</feature>